<evidence type="ECO:0000256" key="4">
    <source>
        <dbReference type="ARBA" id="ARBA00023004"/>
    </source>
</evidence>
<dbReference type="PANTHER" id="PTHR43409:SF4">
    <property type="entry name" value="RADICAL SAM SUPERFAMILY PROTEIN"/>
    <property type="match status" value="1"/>
</dbReference>
<accession>T0ZUX1</accession>
<sequence>MPDADGPRVLLVDPYLAREDPMERKFVELYPSLGILQLGAYARAHHCDVRVVDLTFARGIRSVEAALREFRPLVLGVHTKTLTFERCREIAAAARAAGVFSLAGGPDSATRPALYLDAAFDAVGT</sequence>
<name>T0ZUX1_9ZZZZ</name>
<feature type="domain" description="B12-binding" evidence="6">
    <location>
        <begin position="28"/>
        <end position="122"/>
    </location>
</feature>
<evidence type="ECO:0000256" key="2">
    <source>
        <dbReference type="ARBA" id="ARBA00022691"/>
    </source>
</evidence>
<dbReference type="GO" id="GO:0046872">
    <property type="term" value="F:metal ion binding"/>
    <property type="evidence" value="ECO:0007669"/>
    <property type="project" value="UniProtKB-KW"/>
</dbReference>
<dbReference type="Pfam" id="PF02310">
    <property type="entry name" value="B12-binding"/>
    <property type="match status" value="1"/>
</dbReference>
<dbReference type="EMBL" id="AUZY01011671">
    <property type="protein sequence ID" value="EQD33700.1"/>
    <property type="molecule type" value="Genomic_DNA"/>
</dbReference>
<dbReference type="GO" id="GO:0031419">
    <property type="term" value="F:cobalamin binding"/>
    <property type="evidence" value="ECO:0007669"/>
    <property type="project" value="InterPro"/>
</dbReference>
<protein>
    <submittedName>
        <fullName evidence="7">Radical SAM family Fe-S protein</fullName>
    </submittedName>
</protein>
<evidence type="ECO:0000313" key="7">
    <source>
        <dbReference type="EMBL" id="EQD33700.1"/>
    </source>
</evidence>
<evidence type="ECO:0000256" key="1">
    <source>
        <dbReference type="ARBA" id="ARBA00001966"/>
    </source>
</evidence>
<comment type="caution">
    <text evidence="7">The sequence shown here is derived from an EMBL/GenBank/DDBJ whole genome shotgun (WGS) entry which is preliminary data.</text>
</comment>
<dbReference type="InterPro" id="IPR051198">
    <property type="entry name" value="BchE-like"/>
</dbReference>
<dbReference type="PANTHER" id="PTHR43409">
    <property type="entry name" value="ANAEROBIC MAGNESIUM-PROTOPORPHYRIN IX MONOMETHYL ESTER CYCLASE-RELATED"/>
    <property type="match status" value="1"/>
</dbReference>
<evidence type="ECO:0000256" key="5">
    <source>
        <dbReference type="ARBA" id="ARBA00023014"/>
    </source>
</evidence>
<dbReference type="InterPro" id="IPR006158">
    <property type="entry name" value="Cobalamin-bd"/>
</dbReference>
<dbReference type="AlphaFoldDB" id="T0ZUX1"/>
<reference evidence="7" key="2">
    <citation type="journal article" date="2014" name="ISME J.">
        <title>Microbial stratification in low pH oxic and suboxic macroscopic growths along an acid mine drainage.</title>
        <authorList>
            <person name="Mendez-Garcia C."/>
            <person name="Mesa V."/>
            <person name="Sprenger R.R."/>
            <person name="Richter M."/>
            <person name="Diez M.S."/>
            <person name="Solano J."/>
            <person name="Bargiela R."/>
            <person name="Golyshina O.V."/>
            <person name="Manteca A."/>
            <person name="Ramos J.L."/>
            <person name="Gallego J.R."/>
            <person name="Llorente I."/>
            <person name="Martins Dos Santos V.A."/>
            <person name="Jensen O.N."/>
            <person name="Pelaez A.I."/>
            <person name="Sanchez J."/>
            <person name="Ferrer M."/>
        </authorList>
    </citation>
    <scope>NUCLEOTIDE SEQUENCE</scope>
</reference>
<keyword evidence="3" id="KW-0479">Metal-binding</keyword>
<comment type="cofactor">
    <cofactor evidence="1">
        <name>[4Fe-4S] cluster</name>
        <dbReference type="ChEBI" id="CHEBI:49883"/>
    </cofactor>
</comment>
<organism evidence="7">
    <name type="scientific">mine drainage metagenome</name>
    <dbReference type="NCBI Taxonomy" id="410659"/>
    <lineage>
        <taxon>unclassified sequences</taxon>
        <taxon>metagenomes</taxon>
        <taxon>ecological metagenomes</taxon>
    </lineage>
</organism>
<evidence type="ECO:0000259" key="6">
    <source>
        <dbReference type="Pfam" id="PF02310"/>
    </source>
</evidence>
<proteinExistence type="predicted"/>
<keyword evidence="5" id="KW-0411">Iron-sulfur</keyword>
<gene>
    <name evidence="7" type="ORF">B1B_17470</name>
</gene>
<dbReference type="Gene3D" id="3.40.50.280">
    <property type="entry name" value="Cobalamin-binding domain"/>
    <property type="match status" value="1"/>
</dbReference>
<dbReference type="GO" id="GO:0051536">
    <property type="term" value="F:iron-sulfur cluster binding"/>
    <property type="evidence" value="ECO:0007669"/>
    <property type="project" value="UniProtKB-KW"/>
</dbReference>
<reference evidence="7" key="1">
    <citation type="submission" date="2013-08" db="EMBL/GenBank/DDBJ databases">
        <authorList>
            <person name="Mendez C."/>
            <person name="Richter M."/>
            <person name="Ferrer M."/>
            <person name="Sanchez J."/>
        </authorList>
    </citation>
    <scope>NUCLEOTIDE SEQUENCE</scope>
</reference>
<keyword evidence="2" id="KW-0949">S-adenosyl-L-methionine</keyword>
<keyword evidence="4" id="KW-0408">Iron</keyword>
<evidence type="ECO:0000256" key="3">
    <source>
        <dbReference type="ARBA" id="ARBA00022723"/>
    </source>
</evidence>
<feature type="non-terminal residue" evidence="7">
    <location>
        <position position="125"/>
    </location>
</feature>